<dbReference type="Proteomes" id="UP000001300">
    <property type="component" value="Chromosome A"/>
</dbReference>
<protein>
    <submittedName>
        <fullName evidence="3">YALI0A06831p</fullName>
    </submittedName>
</protein>
<feature type="compositionally biased region" description="Basic and acidic residues" evidence="2">
    <location>
        <begin position="64"/>
        <end position="193"/>
    </location>
</feature>
<feature type="region of interest" description="Disordered" evidence="2">
    <location>
        <begin position="42"/>
        <end position="259"/>
    </location>
</feature>
<dbReference type="InParanoid" id="Q6CHN9"/>
<sequence length="347" mass="40206">MNNPILVQYSEGCNRSSSTYCTVSVHTRFGDIPSRHNLYQSFQTPLQQSPATMSRPYRGRGRGRGNERFGYGRERRHAYEQEYARDREISDRAGFRRDEVRDYRRDGSRGPREGPRDWPREPPREPRPWESRDRPPPRDPRDRDPRDRDPRDHDPRERDPRERDSRERDARDSPREFRDRPPSGPRERHDSHSSNHSGRPPPREPRGEFHRPPERDKDSPSRPHGPKPSSGNGSRHNSSHHSSTPTTPVVGTPKTHTNQAYQEAHFYLGSETTVSRASEPYHIKTAQTEGIQKRLTELEAFNQALEILEAKKRKLEGEYASIETDVVREGVRAEVTGHALEVLNSQA</sequence>
<proteinExistence type="predicted"/>
<feature type="compositionally biased region" description="Low complexity" evidence="2">
    <location>
        <begin position="228"/>
        <end position="257"/>
    </location>
</feature>
<dbReference type="AlphaFoldDB" id="Q6CHN9"/>
<dbReference type="VEuPathDB" id="FungiDB:YALI0_A06831g"/>
<evidence type="ECO:0000256" key="2">
    <source>
        <dbReference type="SAM" id="MobiDB-lite"/>
    </source>
</evidence>
<evidence type="ECO:0000256" key="1">
    <source>
        <dbReference type="SAM" id="Coils"/>
    </source>
</evidence>
<dbReference type="OrthoDB" id="4096218at2759"/>
<keyword evidence="1" id="KW-0175">Coiled coil</keyword>
<evidence type="ECO:0000313" key="4">
    <source>
        <dbReference type="Proteomes" id="UP000001300"/>
    </source>
</evidence>
<gene>
    <name evidence="3" type="ORF">YALI0_A06831g</name>
</gene>
<name>Q6CHN9_YARLI</name>
<feature type="compositionally biased region" description="Polar residues" evidence="2">
    <location>
        <begin position="42"/>
        <end position="52"/>
    </location>
</feature>
<keyword evidence="4" id="KW-1185">Reference proteome</keyword>
<dbReference type="HOGENOM" id="CLU_799746_0_0_1"/>
<dbReference type="OMA" id="NNPWINI"/>
<dbReference type="KEGG" id="yli:2906406"/>
<dbReference type="CDD" id="cd22897">
    <property type="entry name" value="Lge1"/>
    <property type="match status" value="1"/>
</dbReference>
<dbReference type="RefSeq" id="XP_499822.3">
    <property type="nucleotide sequence ID" value="XM_499822.3"/>
</dbReference>
<organism evidence="3 4">
    <name type="scientific">Yarrowia lipolytica (strain CLIB 122 / E 150)</name>
    <name type="common">Yeast</name>
    <name type="synonym">Candida lipolytica</name>
    <dbReference type="NCBI Taxonomy" id="284591"/>
    <lineage>
        <taxon>Eukaryota</taxon>
        <taxon>Fungi</taxon>
        <taxon>Dikarya</taxon>
        <taxon>Ascomycota</taxon>
        <taxon>Saccharomycotina</taxon>
        <taxon>Dipodascomycetes</taxon>
        <taxon>Dipodascales</taxon>
        <taxon>Dipodascales incertae sedis</taxon>
        <taxon>Yarrowia</taxon>
    </lineage>
</organism>
<reference evidence="3 4" key="1">
    <citation type="journal article" date="2004" name="Nature">
        <title>Genome evolution in yeasts.</title>
        <authorList>
            <consortium name="Genolevures"/>
            <person name="Dujon B."/>
            <person name="Sherman D."/>
            <person name="Fischer G."/>
            <person name="Durrens P."/>
            <person name="Casaregola S."/>
            <person name="Lafontaine I."/>
            <person name="de Montigny J."/>
            <person name="Marck C."/>
            <person name="Neuveglise C."/>
            <person name="Talla E."/>
            <person name="Goffard N."/>
            <person name="Frangeul L."/>
            <person name="Aigle M."/>
            <person name="Anthouard V."/>
            <person name="Babour A."/>
            <person name="Barbe V."/>
            <person name="Barnay S."/>
            <person name="Blanchin S."/>
            <person name="Beckerich J.M."/>
            <person name="Beyne E."/>
            <person name="Bleykasten C."/>
            <person name="Boisrame A."/>
            <person name="Boyer J."/>
            <person name="Cattolico L."/>
            <person name="Confanioleri F."/>
            <person name="de Daruvar A."/>
            <person name="Despons L."/>
            <person name="Fabre E."/>
            <person name="Fairhead C."/>
            <person name="Ferry-Dumazet H."/>
            <person name="Groppi A."/>
            <person name="Hantraye F."/>
            <person name="Hennequin C."/>
            <person name="Jauniaux N."/>
            <person name="Joyet P."/>
            <person name="Kachouri R."/>
            <person name="Kerrest A."/>
            <person name="Koszul R."/>
            <person name="Lemaire M."/>
            <person name="Lesur I."/>
            <person name="Ma L."/>
            <person name="Muller H."/>
            <person name="Nicaud J.M."/>
            <person name="Nikolski M."/>
            <person name="Oztas S."/>
            <person name="Ozier-Kalogeropoulos O."/>
            <person name="Pellenz S."/>
            <person name="Potier S."/>
            <person name="Richard G.F."/>
            <person name="Straub M.L."/>
            <person name="Suleau A."/>
            <person name="Swennene D."/>
            <person name="Tekaia F."/>
            <person name="Wesolowski-Louvel M."/>
            <person name="Westhof E."/>
            <person name="Wirth B."/>
            <person name="Zeniou-Meyer M."/>
            <person name="Zivanovic I."/>
            <person name="Bolotin-Fukuhara M."/>
            <person name="Thierry A."/>
            <person name="Bouchier C."/>
            <person name="Caudron B."/>
            <person name="Scarpelli C."/>
            <person name="Gaillardin C."/>
            <person name="Weissenbach J."/>
            <person name="Wincker P."/>
            <person name="Souciet J.L."/>
        </authorList>
    </citation>
    <scope>NUCLEOTIDE SEQUENCE [LARGE SCALE GENOMIC DNA]</scope>
    <source>
        <strain evidence="4">CLIB 122 / E 150</strain>
    </source>
</reference>
<feature type="compositionally biased region" description="Basic and acidic residues" evidence="2">
    <location>
        <begin position="201"/>
        <end position="221"/>
    </location>
</feature>
<dbReference type="EMBL" id="CR382127">
    <property type="protein sequence ID" value="CAG83748.1"/>
    <property type="molecule type" value="Genomic_DNA"/>
</dbReference>
<feature type="coiled-coil region" evidence="1">
    <location>
        <begin position="291"/>
        <end position="325"/>
    </location>
</feature>
<accession>Q6CHN9</accession>
<evidence type="ECO:0000313" key="3">
    <source>
        <dbReference type="EMBL" id="CAG83748.1"/>
    </source>
</evidence>